<feature type="binding site" evidence="2">
    <location>
        <begin position="215"/>
        <end position="222"/>
    </location>
    <ligand>
        <name>ATP</name>
        <dbReference type="ChEBI" id="CHEBI:30616"/>
    </ligand>
</feature>
<evidence type="ECO:0000256" key="3">
    <source>
        <dbReference type="PIRSR" id="PIRSR640198-3"/>
    </source>
</evidence>
<reference evidence="5" key="2">
    <citation type="submission" date="2021-09" db="EMBL/GenBank/DDBJ databases">
        <authorList>
            <person name="Gilroy R."/>
        </authorList>
    </citation>
    <scope>NUCLEOTIDE SEQUENCE</scope>
    <source>
        <strain evidence="5">USAMLcec12-2067</strain>
    </source>
</reference>
<dbReference type="InterPro" id="IPR003812">
    <property type="entry name" value="Fido"/>
</dbReference>
<dbReference type="AlphaFoldDB" id="A0A9D3ADD9"/>
<dbReference type="Pfam" id="PF02661">
    <property type="entry name" value="Fic"/>
    <property type="match status" value="1"/>
</dbReference>
<feature type="domain" description="Fido" evidence="4">
    <location>
        <begin position="132"/>
        <end position="269"/>
    </location>
</feature>
<evidence type="ECO:0000313" key="6">
    <source>
        <dbReference type="Proteomes" id="UP000789325"/>
    </source>
</evidence>
<dbReference type="InterPro" id="IPR040198">
    <property type="entry name" value="Fido_containing"/>
</dbReference>
<dbReference type="PROSITE" id="PS51459">
    <property type="entry name" value="FIDO"/>
    <property type="match status" value="1"/>
</dbReference>
<feature type="active site" evidence="1">
    <location>
        <position position="211"/>
    </location>
</feature>
<dbReference type="Gene3D" id="1.10.3290.10">
    <property type="entry name" value="Fido-like domain"/>
    <property type="match status" value="1"/>
</dbReference>
<dbReference type="PANTHER" id="PTHR13504:SF38">
    <property type="entry name" value="FIDO DOMAIN-CONTAINING PROTEIN"/>
    <property type="match status" value="1"/>
</dbReference>
<sequence length="367" mass="41322">MTFCYDIKRSLHDNIAFDTTRKVKWAMLDVVIHDRSYEKLAQIDARAERLRSFGPFSEAMQLSLASYDGDFLVRMAYNSNAIEGSTLTLLETEIVYEGEFVSGKPGRDQIAARGIFEGHAFAQRALEDRRPISEDFIKDLHERTALDLQPRARGSYRNAPALIRASRTVPVGALKIRPCMADLLCDLETYRQAHHPVIVAAWFHAAFERIHPFADGNGRTGRLLLNHMLERRGYPPIAIKVDHALEYRAALESWQVDGEQDPFVELVVTCLDEELSSRIAYVEQGVASECALATAKRSAASDRKAQALESLRAHPDHTAQKLGEDLGVSPRQAQRLIRQLREEGLVVREGSNKRGRWVVRNGCEGEV</sequence>
<organism evidence="5 6">
    <name type="scientific">Rubneribacter badeniensis</name>
    <dbReference type="NCBI Taxonomy" id="2070688"/>
    <lineage>
        <taxon>Bacteria</taxon>
        <taxon>Bacillati</taxon>
        <taxon>Actinomycetota</taxon>
        <taxon>Coriobacteriia</taxon>
        <taxon>Eggerthellales</taxon>
        <taxon>Eggerthellaceae</taxon>
        <taxon>Rubneribacter</taxon>
    </lineage>
</organism>
<accession>A0A9D3ADD9</accession>
<dbReference type="Gene3D" id="1.10.10.10">
    <property type="entry name" value="Winged helix-like DNA-binding domain superfamily/Winged helix DNA-binding domain"/>
    <property type="match status" value="1"/>
</dbReference>
<dbReference type="InterPro" id="IPR036390">
    <property type="entry name" value="WH_DNA-bd_sf"/>
</dbReference>
<reference evidence="5" key="1">
    <citation type="journal article" date="2021" name="PeerJ">
        <title>Extensive microbial diversity within the chicken gut microbiome revealed by metagenomics and culture.</title>
        <authorList>
            <person name="Gilroy R."/>
            <person name="Ravi A."/>
            <person name="Getino M."/>
            <person name="Pursley I."/>
            <person name="Horton D.L."/>
            <person name="Alikhan N.F."/>
            <person name="Baker D."/>
            <person name="Gharbi K."/>
            <person name="Hall N."/>
            <person name="Watson M."/>
            <person name="Adriaenssens E.M."/>
            <person name="Foster-Nyarko E."/>
            <person name="Jarju S."/>
            <person name="Secka A."/>
            <person name="Antonio M."/>
            <person name="Oren A."/>
            <person name="Chaudhuri R.R."/>
            <person name="La Ragione R."/>
            <person name="Hildebrand F."/>
            <person name="Pallen M.J."/>
        </authorList>
    </citation>
    <scope>NUCLEOTIDE SEQUENCE</scope>
    <source>
        <strain evidence="5">USAMLcec12-2067</strain>
    </source>
</reference>
<evidence type="ECO:0000259" key="4">
    <source>
        <dbReference type="PROSITE" id="PS51459"/>
    </source>
</evidence>
<name>A0A9D3ADD9_9ACTN</name>
<dbReference type="InterPro" id="IPR036597">
    <property type="entry name" value="Fido-like_dom_sf"/>
</dbReference>
<proteinExistence type="predicted"/>
<keyword evidence="2" id="KW-0067">ATP-binding</keyword>
<evidence type="ECO:0000256" key="1">
    <source>
        <dbReference type="PIRSR" id="PIRSR640198-1"/>
    </source>
</evidence>
<feature type="site" description="Important for autoinhibition of adenylyltransferase activity" evidence="3">
    <location>
        <position position="83"/>
    </location>
</feature>
<dbReference type="SUPFAM" id="SSF46785">
    <property type="entry name" value="Winged helix' DNA-binding domain"/>
    <property type="match status" value="1"/>
</dbReference>
<dbReference type="SUPFAM" id="SSF140931">
    <property type="entry name" value="Fic-like"/>
    <property type="match status" value="1"/>
</dbReference>
<dbReference type="PANTHER" id="PTHR13504">
    <property type="entry name" value="FIDO DOMAIN-CONTAINING PROTEIN DDB_G0283145"/>
    <property type="match status" value="1"/>
</dbReference>
<evidence type="ECO:0000313" key="5">
    <source>
        <dbReference type="EMBL" id="HJH44310.1"/>
    </source>
</evidence>
<dbReference type="EMBL" id="DYZL01000219">
    <property type="protein sequence ID" value="HJH44310.1"/>
    <property type="molecule type" value="Genomic_DNA"/>
</dbReference>
<dbReference type="InterPro" id="IPR036388">
    <property type="entry name" value="WH-like_DNA-bd_sf"/>
</dbReference>
<comment type="caution">
    <text evidence="5">The sequence shown here is derived from an EMBL/GenBank/DDBJ whole genome shotgun (WGS) entry which is preliminary data.</text>
</comment>
<dbReference type="GO" id="GO:0005524">
    <property type="term" value="F:ATP binding"/>
    <property type="evidence" value="ECO:0007669"/>
    <property type="project" value="UniProtKB-KW"/>
</dbReference>
<protein>
    <submittedName>
        <fullName evidence="5">Fic family protein</fullName>
    </submittedName>
</protein>
<keyword evidence="2" id="KW-0547">Nucleotide-binding</keyword>
<evidence type="ECO:0000256" key="2">
    <source>
        <dbReference type="PIRSR" id="PIRSR640198-2"/>
    </source>
</evidence>
<dbReference type="Proteomes" id="UP000789325">
    <property type="component" value="Unassembled WGS sequence"/>
</dbReference>
<gene>
    <name evidence="5" type="ORF">K8V16_11025</name>
</gene>